<dbReference type="EMBL" id="WEID01000126">
    <property type="protein sequence ID" value="KAB8125790.1"/>
    <property type="molecule type" value="Genomic_DNA"/>
</dbReference>
<protein>
    <submittedName>
        <fullName evidence="3">Cell wall-active antibiotics response protein</fullName>
    </submittedName>
</protein>
<feature type="transmembrane region" description="Helical" evidence="1">
    <location>
        <begin position="57"/>
        <end position="89"/>
    </location>
</feature>
<dbReference type="AlphaFoldDB" id="A0A7C8GQ67"/>
<dbReference type="NCBIfam" id="NF040535">
    <property type="entry name" value="LiaF_C_term"/>
    <property type="match status" value="1"/>
</dbReference>
<keyword evidence="1" id="KW-0812">Transmembrane</keyword>
<gene>
    <name evidence="3" type="ORF">F9U64_21675</name>
</gene>
<dbReference type="OrthoDB" id="2351415at2"/>
<evidence type="ECO:0000313" key="4">
    <source>
        <dbReference type="Proteomes" id="UP000480246"/>
    </source>
</evidence>
<dbReference type="InterPro" id="IPR024425">
    <property type="entry name" value="LiaF-like_C"/>
</dbReference>
<accession>A0A7C8GQ67</accession>
<evidence type="ECO:0000259" key="2">
    <source>
        <dbReference type="Pfam" id="PF09922"/>
    </source>
</evidence>
<proteinExistence type="predicted"/>
<dbReference type="Pfam" id="PF09922">
    <property type="entry name" value="LiaF-like_C"/>
    <property type="match status" value="1"/>
</dbReference>
<evidence type="ECO:0000256" key="1">
    <source>
        <dbReference type="SAM" id="Phobius"/>
    </source>
</evidence>
<dbReference type="InterPro" id="IPR016975">
    <property type="entry name" value="Cell_wall_LiaF"/>
</dbReference>
<dbReference type="RefSeq" id="WP_153406967.1">
    <property type="nucleotide sequence ID" value="NZ_ML762458.1"/>
</dbReference>
<dbReference type="GO" id="GO:0016020">
    <property type="term" value="C:membrane"/>
    <property type="evidence" value="ECO:0007669"/>
    <property type="project" value="InterPro"/>
</dbReference>
<keyword evidence="1" id="KW-1133">Transmembrane helix</keyword>
<organism evidence="3 4">
    <name type="scientific">Gracilibacillus oryzae</name>
    <dbReference type="NCBI Taxonomy" id="1672701"/>
    <lineage>
        <taxon>Bacteria</taxon>
        <taxon>Bacillati</taxon>
        <taxon>Bacillota</taxon>
        <taxon>Bacilli</taxon>
        <taxon>Bacillales</taxon>
        <taxon>Bacillaceae</taxon>
        <taxon>Gracilibacillus</taxon>
    </lineage>
</organism>
<keyword evidence="1" id="KW-0472">Membrane</keyword>
<comment type="caution">
    <text evidence="3">The sequence shown here is derived from an EMBL/GenBank/DDBJ whole genome shotgun (WGS) entry which is preliminary data.</text>
</comment>
<name>A0A7C8GQ67_9BACI</name>
<evidence type="ECO:0000313" key="3">
    <source>
        <dbReference type="EMBL" id="KAB8125790.1"/>
    </source>
</evidence>
<dbReference type="Proteomes" id="UP000480246">
    <property type="component" value="Unassembled WGS sequence"/>
</dbReference>
<keyword evidence="4" id="KW-1185">Reference proteome</keyword>
<dbReference type="InterPro" id="IPR047793">
    <property type="entry name" value="LiaF_C"/>
</dbReference>
<feature type="transmembrane region" description="Helical" evidence="1">
    <location>
        <begin position="12"/>
        <end position="45"/>
    </location>
</feature>
<dbReference type="PIRSF" id="PIRSF031509">
    <property type="entry name" value="Cell_wall_LiaF/YvqF"/>
    <property type="match status" value="1"/>
</dbReference>
<feature type="domain" description="Cell wall-active antibiotics response LiaF-like C-terminal" evidence="2">
    <location>
        <begin position="120"/>
        <end position="233"/>
    </location>
</feature>
<reference evidence="3 4" key="1">
    <citation type="submission" date="2019-10" db="EMBL/GenBank/DDBJ databases">
        <title>Gracilibacillus sp. nov. isolated from rice seeds.</title>
        <authorList>
            <person name="He S."/>
        </authorList>
    </citation>
    <scope>NUCLEOTIDE SEQUENCE [LARGE SCALE GENOMIC DNA]</scope>
    <source>
        <strain evidence="3 4">TD8</strain>
    </source>
</reference>
<sequence length="236" mass="27176">MSNLGKTDLIRLLIISGCILFAIEFFFIDTGLLFIIALTFIGIYFGRRSYHKSGGKAIFWGAVVCLFIVIINTIAVRFIFLVVIGYIVWKWYQSKPRKEIYIPKFSDDLAEDGTMYKSNWFGTFHKGKEPFAWQDLNLQSVISDVTIDLNNTVLPEEESVIVIRQLVGNIEIIVPYDVEVIVEHSVLYGEYMVMNDQEQHAFNRSIYRKTDGYDHAPQKVKIFTQVLVGKLEVKRG</sequence>